<keyword evidence="3 12" id="KW-0812">Transmembrane</keyword>
<comment type="caution">
    <text evidence="17">The sequence shown here is derived from an EMBL/GenBank/DDBJ whole genome shotgun (WGS) entry which is preliminary data.</text>
</comment>
<dbReference type="PROSITE" id="PS50228">
    <property type="entry name" value="SUEL_LECTIN"/>
    <property type="match status" value="1"/>
</dbReference>
<proteinExistence type="inferred from homology"/>
<dbReference type="Pfam" id="PF00059">
    <property type="entry name" value="Lectin_C"/>
    <property type="match status" value="1"/>
</dbReference>
<dbReference type="PROSITE" id="PS50221">
    <property type="entry name" value="GAIN_B"/>
    <property type="match status" value="1"/>
</dbReference>
<comment type="subcellular location">
    <subcellularLocation>
        <location evidence="1">Membrane</location>
        <topology evidence="1">Multi-pass membrane protein</topology>
    </subcellularLocation>
</comment>
<organism evidence="17 18">
    <name type="scientific">Solea senegalensis</name>
    <name type="common">Senegalese sole</name>
    <dbReference type="NCBI Taxonomy" id="28829"/>
    <lineage>
        <taxon>Eukaryota</taxon>
        <taxon>Metazoa</taxon>
        <taxon>Chordata</taxon>
        <taxon>Craniata</taxon>
        <taxon>Vertebrata</taxon>
        <taxon>Euteleostomi</taxon>
        <taxon>Actinopterygii</taxon>
        <taxon>Neopterygii</taxon>
        <taxon>Teleostei</taxon>
        <taxon>Neoteleostei</taxon>
        <taxon>Acanthomorphata</taxon>
        <taxon>Carangaria</taxon>
        <taxon>Pleuronectiformes</taxon>
        <taxon>Pleuronectoidei</taxon>
        <taxon>Soleidae</taxon>
        <taxon>Solea</taxon>
    </lineage>
</organism>
<evidence type="ECO:0000256" key="6">
    <source>
        <dbReference type="ARBA" id="ARBA00022989"/>
    </source>
</evidence>
<evidence type="ECO:0000256" key="3">
    <source>
        <dbReference type="ARBA" id="ARBA00022692"/>
    </source>
</evidence>
<feature type="transmembrane region" description="Helical" evidence="12">
    <location>
        <begin position="2431"/>
        <end position="2455"/>
    </location>
</feature>
<protein>
    <submittedName>
        <fullName evidence="17">Polycystic kidney disease protein 1-like 2</fullName>
    </submittedName>
</protein>
<feature type="transmembrane region" description="Helical" evidence="12">
    <location>
        <begin position="1694"/>
        <end position="1716"/>
    </location>
</feature>
<evidence type="ECO:0000259" key="13">
    <source>
        <dbReference type="PROSITE" id="PS50041"/>
    </source>
</evidence>
<feature type="domain" description="SUEL-type lectin" evidence="16">
    <location>
        <begin position="219"/>
        <end position="311"/>
    </location>
</feature>
<dbReference type="CDD" id="cd00037">
    <property type="entry name" value="CLECT"/>
    <property type="match status" value="1"/>
</dbReference>
<comment type="caution">
    <text evidence="10">Lacks conserved residue(s) required for the propagation of feature annotation.</text>
</comment>
<sequence length="2566" mass="286213">MKALTNVTYVTQLNLCIKAWKVKSVWTCLHRGHCCLTVFNNLLVLSRSYIDVFFNIYWRNMLEERVIKVDHSSQRAEDETDLSVSCPEPQKAFGSSCYEFVSHQRSFSSAQAWCEERGGHLAFIPDEDTQYFLQRHLDPETDTWLGVASPNLQSSAAVAGDLCWLDGSHIIYSNWASSPQPGAACGHILKDSSFQWKATTDCNIDMRYICQFESTRSIVCPAHNIILRCGSAQMLMIDGGFYGRQNIHYCQSTLSSPTSSTQHHCGWLDVGDSLAAHCHGRQDCLVSEFVNSFDDPCPQLGSYLSVDYHCKDGLTLTPSSVAAVFTDITISMKWLLHLPLGKPACRLSTGDGYVVHLNRVEGLKDSVVHKYMYPSTFIVAVECTIDDVLITAQKTITILEPVTAISATRCYAGTRGFNVSMCKVLYGGTFQIQMEANAGSNVSYRIQHDDAVFSSLSVIRGNVPHNVTVTPVMMKQLSPGCHQLAIYASNMVTFPEVSADLQVCVVEKVAGLQASMLTETDDCLDSPDISVVVSLEQGAPVLLLFSLTGDDDTFHETREMNGREGIFHIGNPIQGTVQVKLRAVNDFSSQEVDMDTLTPCGSDTVIKPGGYNDRRLWLNPWMTENLVRVVRSSWEIEANPSKSVDKYRSITLSVDKATSSNQHSSKRYQWECKSPCKCEGRTSEVTHTITKDCLPYPFEFNKYHFSLIQHNVVKKTASICITLIPTYGMLMRLTCTSGCDPVMENKDAKIKISCPLCRQLVWTIEDPRGHENWPAETESCYRESRKRPPILKQTGGQEYTVSYSYLALAKSAGLDVTVVVTSSLSLLSRPYYAKYTIKTSSTAIPAPTTNNPTTMVTTAKAEDTPAAPAAPATPATSATSPPTTTISDPTISDGLSCSISPSRGTVLDAFNITCKTEDPCSYCDYCFKTGGKDLLCSRKSEVRYVFLPLGDSSSDYNLIITATAKKDSFVVSTNIRAWVLDLTEETIDELKVSMEKAVAQLKAQGLLSGETVGQFLISVAKNLDNQSDESKKDDRQQLREDMLDILIGAVEDVPPNTPEEIQVYTRSLIAVSAKGTELTSSAQEDAAFLCVSLSSSLLNMGLNKSEESKREIRSTASIIVEGVGNILSSSAPSRNVSEAILLALKNTQSALLMFIDVNEGPIIIRQPTIGVLVNRMTLGSLHTESIHFPNCSCPRFTLPALPSNILPLEEPVDVKMLVLGENLFAWNKGGNISGQIGDLTLTRQNGSIINVGNLSEDVEILLPRPDGEQVNTLVLDLGNYSTMVIDIPSTDTTLVLKMKPSEDPLPFKLFLGHMSYPSEANYAAMTEMPHQGTTQEQRYTWLVDPTSFKGKTGVYYLVVRPIVGPGIKSINASLSVTSISAACRFWDESLLEWGTNGCRVGVETTSRVTQCLCNHLTFFGSSFFVTPNLVDPSRTAELFSTFAENPVVVCFVGALFVAYLVVVVWARRKDIQDALKVKVTVLKDNNPMDEYTYLLNVCTGHRRGASTSSQVTLTLVGADGNSEPHHLTDPKKRVFERGALDVFLLTTPFSLGELQGIRLWHNNLGSHPAWFVGNVMVQDIQTNQKWYFLCNSWLAIDLGDCSLDKVFPVSTEEELKTFGNLFFMKTAKDLSDGHLWFSVLNRPPSSAFTCVQRVSCCFSLLLCTMLTSLMFYGIPTDPSEQTMDLGSFEFTWQQFMIGVQSSLIMFPVNFLIVSIFRNTRPRETPCCKSKPGKTNGGKQRRTLQTPSSQTAHTDINVNVTLDSITKDISRIALSLSKFVKSNTARTESEFGLERQLDINAALSVVEDFVRGNGDSSGFHNLAQSQLPETGAGVHPGSDVEVIQKSHKTQYLHRQLCHIHKELSLLGSSSFSTTDSYSQALQQVQGIKAILEEQLLPTSVVNSDEITQKNRLGSADNTDDEDEQRKRRCCHGGLPWWFVFVGWLIVAGTSFVAAYFTMLYGLKFGKERSISWLVSMVVSFFQSILIIQPLKVLCFAVFFALVVKKIDEDFEKVPFNDSNEGNGEDQQRVGQDQTLYEPPPPADIERMKRNKIIEQKALALLREIFIYIGFMWMLLLVAYGQRDPNAFLLNQHIRKSFSGRVSHSMSIGDVFTWANTSLLDNLFGIYPGFITDGKSKLVGNARLRQLRVQKNSCQFPGLMLQLVPDCHALYSWEVEDMGSYDQGWHQSLSDNSSVSTPSPWMYQTRAQLRASPVWGKMLLYRGGGFVAELGPDLKNASRTLEYLFRNKWLDMYTRALFVEFTVYNANVNLFCIVTLLFETTAVGAFQFHSELRSVRLYQSTGNLHFFVMAAEIIYLLFIIYYMFMQGKLLKQQRWAYFTSKRNLLELSIIVLTWSAVAVFIRRTLLGNRDMTYYQNHKDQFASFYETASTDSVFQYLIAFLVLLATVKLWHLLRLNPKMNIISATLQRAWSDISGFIVIIVIMLIAYSIACNVIYGWKLSSYRTLSDALLTIISLQIGIFNYEEVFDYNPVLTGLLIGSCIMLMTFVMLNLLVSGILVAFNQEQLEHKPSEEKEIVDLMLKKVHSFFGLKYEDTKMTGSRDLNPEEKL</sequence>
<name>A0AAV6RHT1_SOLSE</name>
<feature type="transmembrane region" description="Helical" evidence="12">
    <location>
        <begin position="2342"/>
        <end position="2359"/>
    </location>
</feature>
<keyword evidence="7 12" id="KW-0472">Membrane</keyword>
<evidence type="ECO:0000313" key="18">
    <source>
        <dbReference type="Proteomes" id="UP000693946"/>
    </source>
</evidence>
<dbReference type="PROSITE" id="PS50041">
    <property type="entry name" value="C_TYPE_LECTIN_2"/>
    <property type="match status" value="1"/>
</dbReference>
<feature type="region of interest" description="Disordered" evidence="11">
    <location>
        <begin position="2014"/>
        <end position="2035"/>
    </location>
</feature>
<feature type="region of interest" description="Disordered" evidence="11">
    <location>
        <begin position="1724"/>
        <end position="1749"/>
    </location>
</feature>
<dbReference type="GO" id="GO:0016020">
    <property type="term" value="C:membrane"/>
    <property type="evidence" value="ECO:0007669"/>
    <property type="project" value="UniProtKB-SubCell"/>
</dbReference>
<feature type="transmembrane region" description="Helical" evidence="12">
    <location>
        <begin position="1654"/>
        <end position="1674"/>
    </location>
</feature>
<comment type="similarity">
    <text evidence="2">Belongs to the polycystin family.</text>
</comment>
<feature type="transmembrane region" description="Helical" evidence="12">
    <location>
        <begin position="1969"/>
        <end position="2002"/>
    </location>
</feature>
<accession>A0AAV6RHT1</accession>
<feature type="transmembrane region" description="Helical" evidence="12">
    <location>
        <begin position="2302"/>
        <end position="2322"/>
    </location>
</feature>
<feature type="domain" description="GAIN-B" evidence="15">
    <location>
        <begin position="1283"/>
        <end position="1431"/>
    </location>
</feature>
<dbReference type="GO" id="GO:0030246">
    <property type="term" value="F:carbohydrate binding"/>
    <property type="evidence" value="ECO:0007669"/>
    <property type="project" value="UniProtKB-KW"/>
</dbReference>
<feature type="transmembrane region" description="Helical" evidence="12">
    <location>
        <begin position="2056"/>
        <end position="2078"/>
    </location>
</feature>
<dbReference type="Pfam" id="PF08016">
    <property type="entry name" value="PKD_channel"/>
    <property type="match status" value="1"/>
</dbReference>
<dbReference type="CDD" id="cd01752">
    <property type="entry name" value="PLAT_polycystin"/>
    <property type="match status" value="1"/>
</dbReference>
<feature type="domain" description="C-type lectin" evidence="13">
    <location>
        <begin position="93"/>
        <end position="211"/>
    </location>
</feature>
<dbReference type="Pfam" id="PF01477">
    <property type="entry name" value="PLAT"/>
    <property type="match status" value="1"/>
</dbReference>
<dbReference type="Proteomes" id="UP000693946">
    <property type="component" value="Linkage Group LG2"/>
</dbReference>
<feature type="transmembrane region" description="Helical" evidence="12">
    <location>
        <begin position="1446"/>
        <end position="1466"/>
    </location>
</feature>
<dbReference type="FunFam" id="1.10.287.70:FF:000086">
    <property type="entry name" value="Polycystic kidney disease 2"/>
    <property type="match status" value="1"/>
</dbReference>
<dbReference type="EMBL" id="JAGKHQ010000012">
    <property type="protein sequence ID" value="KAG7503492.1"/>
    <property type="molecule type" value="Genomic_DNA"/>
</dbReference>
<evidence type="ECO:0000256" key="5">
    <source>
        <dbReference type="ARBA" id="ARBA00022734"/>
    </source>
</evidence>
<dbReference type="InterPro" id="IPR001024">
    <property type="entry name" value="PLAT/LH2_dom"/>
</dbReference>
<keyword evidence="8" id="KW-1015">Disulfide bond</keyword>
<keyword evidence="5" id="KW-0430">Lectin</keyword>
<evidence type="ECO:0000259" key="15">
    <source>
        <dbReference type="PROSITE" id="PS50221"/>
    </source>
</evidence>
<evidence type="ECO:0000256" key="11">
    <source>
        <dbReference type="SAM" id="MobiDB-lite"/>
    </source>
</evidence>
<evidence type="ECO:0000256" key="7">
    <source>
        <dbReference type="ARBA" id="ARBA00023136"/>
    </source>
</evidence>
<keyword evidence="9" id="KW-0325">Glycoprotein</keyword>
<dbReference type="GO" id="GO:0005262">
    <property type="term" value="F:calcium channel activity"/>
    <property type="evidence" value="ECO:0007669"/>
    <property type="project" value="TreeGrafter"/>
</dbReference>
<dbReference type="SMART" id="SM00303">
    <property type="entry name" value="GPS"/>
    <property type="match status" value="1"/>
</dbReference>
<evidence type="ECO:0000256" key="2">
    <source>
        <dbReference type="ARBA" id="ARBA00007200"/>
    </source>
</evidence>
<gene>
    <name evidence="17" type="ORF">JOB18_039479</name>
</gene>
<evidence type="ECO:0000256" key="9">
    <source>
        <dbReference type="ARBA" id="ARBA00023180"/>
    </source>
</evidence>
<dbReference type="InterPro" id="IPR051223">
    <property type="entry name" value="Polycystin"/>
</dbReference>
<dbReference type="PANTHER" id="PTHR10877:SF134">
    <property type="entry name" value="POLYCYSTIN-1-LIKE PROTEIN 2"/>
    <property type="match status" value="1"/>
</dbReference>
<dbReference type="InterPro" id="IPR013122">
    <property type="entry name" value="PKD1_2_channel"/>
</dbReference>
<feature type="domain" description="PLAT" evidence="14">
    <location>
        <begin position="1491"/>
        <end position="1608"/>
    </location>
</feature>
<dbReference type="InterPro" id="IPR046791">
    <property type="entry name" value="Polycystin_dom"/>
</dbReference>
<feature type="region of interest" description="Disordered" evidence="11">
    <location>
        <begin position="862"/>
        <end position="892"/>
    </location>
</feature>
<dbReference type="InterPro" id="IPR000203">
    <property type="entry name" value="GPS"/>
</dbReference>
<dbReference type="PANTHER" id="PTHR10877">
    <property type="entry name" value="POLYCYSTIN FAMILY MEMBER"/>
    <property type="match status" value="1"/>
</dbReference>
<feature type="transmembrane region" description="Helical" evidence="12">
    <location>
        <begin position="2493"/>
        <end position="2518"/>
    </location>
</feature>
<feature type="transmembrane region" description="Helical" evidence="12">
    <location>
        <begin position="1933"/>
        <end position="1957"/>
    </location>
</feature>
<evidence type="ECO:0000256" key="12">
    <source>
        <dbReference type="SAM" id="Phobius"/>
    </source>
</evidence>
<dbReference type="CDD" id="cd22831">
    <property type="entry name" value="Gal_Rha_Lectin_PKD1L2"/>
    <property type="match status" value="1"/>
</dbReference>
<feature type="transmembrane region" description="Helical" evidence="12">
    <location>
        <begin position="2391"/>
        <end position="2411"/>
    </location>
</feature>
<evidence type="ECO:0000259" key="14">
    <source>
        <dbReference type="PROSITE" id="PS50095"/>
    </source>
</evidence>
<dbReference type="GO" id="GO:0050982">
    <property type="term" value="P:detection of mechanical stimulus"/>
    <property type="evidence" value="ECO:0007669"/>
    <property type="project" value="TreeGrafter"/>
</dbReference>
<dbReference type="Pfam" id="PF02140">
    <property type="entry name" value="SUEL_Lectin"/>
    <property type="match status" value="1"/>
</dbReference>
<dbReference type="PROSITE" id="PS50095">
    <property type="entry name" value="PLAT"/>
    <property type="match status" value="1"/>
</dbReference>
<keyword evidence="4" id="KW-0732">Signal</keyword>
<evidence type="ECO:0000256" key="10">
    <source>
        <dbReference type="PROSITE-ProRule" id="PRU00152"/>
    </source>
</evidence>
<dbReference type="InterPro" id="IPR042060">
    <property type="entry name" value="PLAT_polycystin1"/>
</dbReference>
<evidence type="ECO:0000313" key="17">
    <source>
        <dbReference type="EMBL" id="KAG7503492.1"/>
    </source>
</evidence>
<dbReference type="InterPro" id="IPR001304">
    <property type="entry name" value="C-type_lectin-like"/>
</dbReference>
<dbReference type="Pfam" id="PF20519">
    <property type="entry name" value="Polycystin_dom"/>
    <property type="match status" value="1"/>
</dbReference>
<evidence type="ECO:0000256" key="8">
    <source>
        <dbReference type="ARBA" id="ARBA00023157"/>
    </source>
</evidence>
<dbReference type="InterPro" id="IPR000922">
    <property type="entry name" value="Lectin_gal-bd_dom"/>
</dbReference>
<evidence type="ECO:0000259" key="16">
    <source>
        <dbReference type="PROSITE" id="PS50228"/>
    </source>
</evidence>
<dbReference type="FunFam" id="2.60.60.20:FF:000008">
    <property type="entry name" value="Polycystic kidney disease 1-like 2, isoform CRA_a"/>
    <property type="match status" value="1"/>
</dbReference>
<dbReference type="SMART" id="SM00308">
    <property type="entry name" value="LH2"/>
    <property type="match status" value="1"/>
</dbReference>
<dbReference type="InterPro" id="IPR057244">
    <property type="entry name" value="GAIN_B"/>
</dbReference>
<evidence type="ECO:0000256" key="1">
    <source>
        <dbReference type="ARBA" id="ARBA00004141"/>
    </source>
</evidence>
<keyword evidence="6 12" id="KW-1133">Transmembrane helix</keyword>
<dbReference type="SMART" id="SM00034">
    <property type="entry name" value="CLECT"/>
    <property type="match status" value="1"/>
</dbReference>
<evidence type="ECO:0000256" key="4">
    <source>
        <dbReference type="ARBA" id="ARBA00022729"/>
    </source>
</evidence>
<reference evidence="17 18" key="1">
    <citation type="journal article" date="2021" name="Sci. Rep.">
        <title>Chromosome anchoring in Senegalese sole (Solea senegalensis) reveals sex-associated markers and genome rearrangements in flatfish.</title>
        <authorList>
            <person name="Guerrero-Cozar I."/>
            <person name="Gomez-Garrido J."/>
            <person name="Berbel C."/>
            <person name="Martinez-Blanch J.F."/>
            <person name="Alioto T."/>
            <person name="Claros M.G."/>
            <person name="Gagnaire P.A."/>
            <person name="Manchado M."/>
        </authorList>
    </citation>
    <scope>NUCLEOTIDE SEQUENCE [LARGE SCALE GENOMIC DNA]</scope>
    <source>
        <strain evidence="17">Sse05_10M</strain>
    </source>
</reference>
<keyword evidence="18" id="KW-1185">Reference proteome</keyword>
<dbReference type="Pfam" id="PF01825">
    <property type="entry name" value="GPS"/>
    <property type="match status" value="1"/>
</dbReference>